<protein>
    <recommendedName>
        <fullName evidence="2">Anti-sigma factor NepR domain-containing protein</fullName>
    </recommendedName>
</protein>
<evidence type="ECO:0000313" key="3">
    <source>
        <dbReference type="EMBL" id="ANY83617.1"/>
    </source>
</evidence>
<gene>
    <name evidence="3" type="ORF">BB934_35785</name>
</gene>
<dbReference type="KEGG" id="moc:BB934_35785"/>
<geneLocation type="plasmid" evidence="3">
    <name>unnamed3</name>
</geneLocation>
<dbReference type="Pfam" id="PF18557">
    <property type="entry name" value="NepR"/>
    <property type="match status" value="1"/>
</dbReference>
<feature type="domain" description="Anti-sigma factor NepR" evidence="2">
    <location>
        <begin position="40"/>
        <end position="72"/>
    </location>
</feature>
<dbReference type="InterPro" id="IPR041649">
    <property type="entry name" value="NepR"/>
</dbReference>
<dbReference type="AlphaFoldDB" id="A0A1B2EUH8"/>
<organism evidence="3">
    <name type="scientific">Microvirga ossetica</name>
    <dbReference type="NCBI Taxonomy" id="1882682"/>
    <lineage>
        <taxon>Bacteria</taxon>
        <taxon>Pseudomonadati</taxon>
        <taxon>Pseudomonadota</taxon>
        <taxon>Alphaproteobacteria</taxon>
        <taxon>Hyphomicrobiales</taxon>
        <taxon>Methylobacteriaceae</taxon>
        <taxon>Microvirga</taxon>
    </lineage>
</organism>
<evidence type="ECO:0000259" key="2">
    <source>
        <dbReference type="Pfam" id="PF18557"/>
    </source>
</evidence>
<reference evidence="3" key="1">
    <citation type="submission" date="2016-07" db="EMBL/GenBank/DDBJ databases">
        <title>Microvirga ossetica sp. nov. a new species of rhizobia isolated from root nodules of the legume species Vicia alpestris Steven originated from North Ossetia region in the Caucasus.</title>
        <authorList>
            <person name="Safronova V.I."/>
            <person name="Kuznetsova I.G."/>
            <person name="Sazanova A.L."/>
            <person name="Belimov A."/>
            <person name="Andronov E."/>
            <person name="Osledkin Y.S."/>
            <person name="Onishchuk O.P."/>
            <person name="Kurchak O.N."/>
            <person name="Shaposhnikov A.I."/>
            <person name="Willems A."/>
            <person name="Tikhonovich I.A."/>
        </authorList>
    </citation>
    <scope>NUCLEOTIDE SEQUENCE [LARGE SCALE GENOMIC DNA]</scope>
    <source>
        <strain evidence="3">V5/3M</strain>
        <plasmid evidence="3">unnamed3</plasmid>
    </source>
</reference>
<keyword evidence="3" id="KW-0614">Plasmid</keyword>
<accession>A0A1B2EUH8</accession>
<dbReference type="EMBL" id="CP016618">
    <property type="protein sequence ID" value="ANY83617.1"/>
    <property type="molecule type" value="Genomic_DNA"/>
</dbReference>
<sequence length="79" mass="8912">MLWAFHWGAAHERRRAVSSSHNDGPTGNGHGGKTMSRAIQDEIGERLRVMYDDLKDEPVPDHLLALLKQLDKSWSDESS</sequence>
<proteinExistence type="predicted"/>
<feature type="region of interest" description="Disordered" evidence="1">
    <location>
        <begin position="12"/>
        <end position="39"/>
    </location>
</feature>
<evidence type="ECO:0000256" key="1">
    <source>
        <dbReference type="SAM" id="MobiDB-lite"/>
    </source>
</evidence>
<name>A0A1B2EUH8_9HYPH</name>